<evidence type="ECO:0000313" key="1">
    <source>
        <dbReference type="EMBL" id="ETO85816.1"/>
    </source>
</evidence>
<sequence length="54" mass="5970">MDGAAKNGHLNVLSGYMPIEVKAAPPMDEAAMNQFWDVMVKEVNEYYGSEAHVL</sequence>
<reference evidence="1 2" key="1">
    <citation type="submission" date="2013-11" db="EMBL/GenBank/DDBJ databases">
        <title>The Genome Sequence of Phytophthora parasitica P1976.</title>
        <authorList>
            <consortium name="The Broad Institute Genomics Platform"/>
            <person name="Russ C."/>
            <person name="Tyler B."/>
            <person name="Panabieres F."/>
            <person name="Shan W."/>
            <person name="Tripathy S."/>
            <person name="Grunwald N."/>
            <person name="Machado M."/>
            <person name="Johnson C.S."/>
            <person name="Walker B."/>
            <person name="Young S."/>
            <person name="Zeng Q."/>
            <person name="Gargeya S."/>
            <person name="Fitzgerald M."/>
            <person name="Haas B."/>
            <person name="Abouelleil A."/>
            <person name="Allen A.W."/>
            <person name="Alvarado L."/>
            <person name="Arachchi H.M."/>
            <person name="Berlin A.M."/>
            <person name="Chapman S.B."/>
            <person name="Gainer-Dewar J."/>
            <person name="Goldberg J."/>
            <person name="Griggs A."/>
            <person name="Gujja S."/>
            <person name="Hansen M."/>
            <person name="Howarth C."/>
            <person name="Imamovic A."/>
            <person name="Ireland A."/>
            <person name="Larimer J."/>
            <person name="McCowan C."/>
            <person name="Murphy C."/>
            <person name="Pearson M."/>
            <person name="Poon T.W."/>
            <person name="Priest M."/>
            <person name="Roberts A."/>
            <person name="Saif S."/>
            <person name="Shea T."/>
            <person name="Sisk P."/>
            <person name="Sykes S."/>
            <person name="Wortman J."/>
            <person name="Nusbaum C."/>
            <person name="Birren B."/>
        </authorList>
    </citation>
    <scope>NUCLEOTIDE SEQUENCE [LARGE SCALE GENOMIC DNA]</scope>
    <source>
        <strain evidence="1 2">P1976</strain>
    </source>
</reference>
<comment type="caution">
    <text evidence="1">The sequence shown here is derived from an EMBL/GenBank/DDBJ whole genome shotgun (WGS) entry which is preliminary data.</text>
</comment>
<dbReference type="Proteomes" id="UP000028582">
    <property type="component" value="Unassembled WGS sequence"/>
</dbReference>
<accession>A0A081B3V5</accession>
<gene>
    <name evidence="1" type="ORF">F444_00575</name>
</gene>
<protein>
    <submittedName>
        <fullName evidence="1">Uncharacterized protein</fullName>
    </submittedName>
</protein>
<dbReference type="EMBL" id="ANJA01000128">
    <property type="protein sequence ID" value="ETO85816.1"/>
    <property type="molecule type" value="Genomic_DNA"/>
</dbReference>
<dbReference type="AlphaFoldDB" id="A0A081B3V5"/>
<name>A0A081B3V5_PHYNI</name>
<evidence type="ECO:0000313" key="2">
    <source>
        <dbReference type="Proteomes" id="UP000028582"/>
    </source>
</evidence>
<organism evidence="1 2">
    <name type="scientific">Phytophthora nicotianae P1976</name>
    <dbReference type="NCBI Taxonomy" id="1317066"/>
    <lineage>
        <taxon>Eukaryota</taxon>
        <taxon>Sar</taxon>
        <taxon>Stramenopiles</taxon>
        <taxon>Oomycota</taxon>
        <taxon>Peronosporomycetes</taxon>
        <taxon>Peronosporales</taxon>
        <taxon>Peronosporaceae</taxon>
        <taxon>Phytophthora</taxon>
    </lineage>
</organism>
<proteinExistence type="predicted"/>